<accession>A0A914S008</accession>
<protein>
    <submittedName>
        <fullName evidence="5">PDEase domain-containing protein</fullName>
    </submittedName>
</protein>
<sequence length="122" mass="14515">MRNVKYRVALEVLAYHSVCNKDEVNKLKSVKLRDRIVELETFDFNGMKLSELEKPLYAVYMFKSLFDGVIRYDYDDLVRFVLTVRKNYRRVAYHNWAHGWSVAHAMFVLLKITTIFSPKEVC</sequence>
<keyword evidence="4" id="KW-1185">Reference proteome</keyword>
<organism evidence="4 5">
    <name type="scientific">Parascaris equorum</name>
    <name type="common">Equine roundworm</name>
    <dbReference type="NCBI Taxonomy" id="6256"/>
    <lineage>
        <taxon>Eukaryota</taxon>
        <taxon>Metazoa</taxon>
        <taxon>Ecdysozoa</taxon>
        <taxon>Nematoda</taxon>
        <taxon>Chromadorea</taxon>
        <taxon>Rhabditida</taxon>
        <taxon>Spirurina</taxon>
        <taxon>Ascaridomorpha</taxon>
        <taxon>Ascaridoidea</taxon>
        <taxon>Ascarididae</taxon>
        <taxon>Parascaris</taxon>
    </lineage>
</organism>
<proteinExistence type="predicted"/>
<dbReference type="GO" id="GO:0004114">
    <property type="term" value="F:3',5'-cyclic-nucleotide phosphodiesterase activity"/>
    <property type="evidence" value="ECO:0007669"/>
    <property type="project" value="InterPro"/>
</dbReference>
<evidence type="ECO:0000313" key="5">
    <source>
        <dbReference type="WBParaSite" id="PEQ_0000764001-mRNA-1"/>
    </source>
</evidence>
<dbReference type="PANTHER" id="PTHR11347">
    <property type="entry name" value="CYCLIC NUCLEOTIDE PHOSPHODIESTERASE"/>
    <property type="match status" value="1"/>
</dbReference>
<feature type="domain" description="PDEase" evidence="3">
    <location>
        <begin position="19"/>
        <end position="122"/>
    </location>
</feature>
<evidence type="ECO:0000256" key="2">
    <source>
        <dbReference type="ARBA" id="ARBA00022801"/>
    </source>
</evidence>
<name>A0A914S008_PAREQ</name>
<evidence type="ECO:0000256" key="1">
    <source>
        <dbReference type="ARBA" id="ARBA00022723"/>
    </source>
</evidence>
<evidence type="ECO:0000313" key="4">
    <source>
        <dbReference type="Proteomes" id="UP000887564"/>
    </source>
</evidence>
<dbReference type="GO" id="GO:0007165">
    <property type="term" value="P:signal transduction"/>
    <property type="evidence" value="ECO:0007669"/>
    <property type="project" value="InterPro"/>
</dbReference>
<dbReference type="SUPFAM" id="SSF109604">
    <property type="entry name" value="HD-domain/PDEase-like"/>
    <property type="match status" value="1"/>
</dbReference>
<keyword evidence="1" id="KW-0479">Metal-binding</keyword>
<dbReference type="WBParaSite" id="PEQ_0000764001-mRNA-1">
    <property type="protein sequence ID" value="PEQ_0000764001-mRNA-1"/>
    <property type="gene ID" value="PEQ_0000764001"/>
</dbReference>
<keyword evidence="2" id="KW-0378">Hydrolase</keyword>
<dbReference type="Proteomes" id="UP000887564">
    <property type="component" value="Unplaced"/>
</dbReference>
<dbReference type="InterPro" id="IPR002073">
    <property type="entry name" value="PDEase_catalytic_dom"/>
</dbReference>
<evidence type="ECO:0000259" key="3">
    <source>
        <dbReference type="PROSITE" id="PS51845"/>
    </source>
</evidence>
<dbReference type="InterPro" id="IPR036971">
    <property type="entry name" value="PDEase_catalytic_dom_sf"/>
</dbReference>
<dbReference type="GO" id="GO:0046872">
    <property type="term" value="F:metal ion binding"/>
    <property type="evidence" value="ECO:0007669"/>
    <property type="project" value="UniProtKB-KW"/>
</dbReference>
<dbReference type="AlphaFoldDB" id="A0A914S008"/>
<dbReference type="Gene3D" id="1.10.1300.10">
    <property type="entry name" value="3'5'-cyclic nucleotide phosphodiesterase, catalytic domain"/>
    <property type="match status" value="1"/>
</dbReference>
<dbReference type="PROSITE" id="PS51845">
    <property type="entry name" value="PDEASE_I_2"/>
    <property type="match status" value="1"/>
</dbReference>
<reference evidence="5" key="1">
    <citation type="submission" date="2022-11" db="UniProtKB">
        <authorList>
            <consortium name="WormBaseParasite"/>
        </authorList>
    </citation>
    <scope>IDENTIFICATION</scope>
</reference>